<sequence length="372" mass="41269">MSAIMSLTTEIENTFISPPIVTRRLPAELGCDAHSTSNNIGPYRVVSVLGRGGMGSVFKVRRVSEDGATPRHYALKVIRGNSNARLLFRRFEREAKALARLSHPNIAGFTEVGYSADWEPYLVMELVDGVPLLEYAREERLGLEGRLRLFAQVAEAVAHAHAAKVLHRDIKPSNILVCETDLGPQAKLIDFGVTKLIDELEEDGLTQDGGIVGTPGYASPEQVGFVDRPMDGRADVFSLGLVLYELLVGALPYDTERLARLPLYRRIREMFMRPICPPARRLQRMTHAELALIAFERGLDAARFQRIMGGRLGQANMRALVIDPNHRMSSAAEMAHEVRSLSDGKLAGAQGFAAVVAWLNRVVLHRDRLVQW</sequence>
<keyword evidence="3 7" id="KW-0418">Kinase</keyword>
<evidence type="ECO:0000256" key="5">
    <source>
        <dbReference type="PROSITE-ProRule" id="PRU10141"/>
    </source>
</evidence>
<evidence type="ECO:0000256" key="3">
    <source>
        <dbReference type="ARBA" id="ARBA00022777"/>
    </source>
</evidence>
<dbReference type="InterPro" id="IPR008271">
    <property type="entry name" value="Ser/Thr_kinase_AS"/>
</dbReference>
<dbReference type="InterPro" id="IPR017441">
    <property type="entry name" value="Protein_kinase_ATP_BS"/>
</dbReference>
<feature type="domain" description="Protein kinase" evidence="6">
    <location>
        <begin position="43"/>
        <end position="339"/>
    </location>
</feature>
<evidence type="ECO:0000313" key="8">
    <source>
        <dbReference type="Proteomes" id="UP000663929"/>
    </source>
</evidence>
<dbReference type="EMBL" id="CP071793">
    <property type="protein sequence ID" value="QTD51209.1"/>
    <property type="molecule type" value="Genomic_DNA"/>
</dbReference>
<dbReference type="Pfam" id="PF00069">
    <property type="entry name" value="Pkinase"/>
    <property type="match status" value="1"/>
</dbReference>
<evidence type="ECO:0000256" key="1">
    <source>
        <dbReference type="ARBA" id="ARBA00022679"/>
    </source>
</evidence>
<protein>
    <submittedName>
        <fullName evidence="7">Serine/threonine protein kinase</fullName>
    </submittedName>
</protein>
<accession>A0A8A4TMJ9</accession>
<dbReference type="InterPro" id="IPR011009">
    <property type="entry name" value="Kinase-like_dom_sf"/>
</dbReference>
<dbReference type="RefSeq" id="WP_237381339.1">
    <property type="nucleotide sequence ID" value="NZ_CP071793.1"/>
</dbReference>
<dbReference type="GO" id="GO:0005524">
    <property type="term" value="F:ATP binding"/>
    <property type="evidence" value="ECO:0007669"/>
    <property type="project" value="UniProtKB-UniRule"/>
</dbReference>
<keyword evidence="7" id="KW-0723">Serine/threonine-protein kinase</keyword>
<keyword evidence="2 5" id="KW-0547">Nucleotide-binding</keyword>
<dbReference type="SMART" id="SM00220">
    <property type="entry name" value="S_TKc"/>
    <property type="match status" value="1"/>
</dbReference>
<dbReference type="CDD" id="cd14014">
    <property type="entry name" value="STKc_PknB_like"/>
    <property type="match status" value="1"/>
</dbReference>
<evidence type="ECO:0000256" key="4">
    <source>
        <dbReference type="ARBA" id="ARBA00022840"/>
    </source>
</evidence>
<name>A0A8A4TMJ9_SULCO</name>
<dbReference type="GO" id="GO:0004674">
    <property type="term" value="F:protein serine/threonine kinase activity"/>
    <property type="evidence" value="ECO:0007669"/>
    <property type="project" value="UniProtKB-KW"/>
</dbReference>
<keyword evidence="8" id="KW-1185">Reference proteome</keyword>
<proteinExistence type="predicted"/>
<dbReference type="PANTHER" id="PTHR43289:SF6">
    <property type="entry name" value="SERINE_THREONINE-PROTEIN KINASE NEKL-3"/>
    <property type="match status" value="1"/>
</dbReference>
<evidence type="ECO:0000313" key="7">
    <source>
        <dbReference type="EMBL" id="QTD51209.1"/>
    </source>
</evidence>
<reference evidence="7" key="1">
    <citation type="submission" date="2021-03" db="EMBL/GenBank/DDBJ databases">
        <title>Acanthopleuribacteraceae sp. M133.</title>
        <authorList>
            <person name="Wang G."/>
        </authorList>
    </citation>
    <scope>NUCLEOTIDE SEQUENCE</scope>
    <source>
        <strain evidence="7">M133</strain>
    </source>
</reference>
<dbReference type="InterPro" id="IPR000719">
    <property type="entry name" value="Prot_kinase_dom"/>
</dbReference>
<organism evidence="7 8">
    <name type="scientific">Sulfidibacter corallicola</name>
    <dbReference type="NCBI Taxonomy" id="2818388"/>
    <lineage>
        <taxon>Bacteria</taxon>
        <taxon>Pseudomonadati</taxon>
        <taxon>Acidobacteriota</taxon>
        <taxon>Holophagae</taxon>
        <taxon>Acanthopleuribacterales</taxon>
        <taxon>Acanthopleuribacteraceae</taxon>
        <taxon>Sulfidibacter</taxon>
    </lineage>
</organism>
<dbReference type="AlphaFoldDB" id="A0A8A4TMJ9"/>
<dbReference type="Proteomes" id="UP000663929">
    <property type="component" value="Chromosome"/>
</dbReference>
<keyword evidence="1" id="KW-0808">Transferase</keyword>
<feature type="binding site" evidence="5">
    <location>
        <position position="76"/>
    </location>
    <ligand>
        <name>ATP</name>
        <dbReference type="ChEBI" id="CHEBI:30616"/>
    </ligand>
</feature>
<dbReference type="Gene3D" id="1.10.510.10">
    <property type="entry name" value="Transferase(Phosphotransferase) domain 1"/>
    <property type="match status" value="1"/>
</dbReference>
<gene>
    <name evidence="7" type="ORF">J3U87_01960</name>
</gene>
<dbReference type="KEGG" id="scor:J3U87_01960"/>
<dbReference type="SUPFAM" id="SSF56112">
    <property type="entry name" value="Protein kinase-like (PK-like)"/>
    <property type="match status" value="1"/>
</dbReference>
<dbReference type="PANTHER" id="PTHR43289">
    <property type="entry name" value="MITOGEN-ACTIVATED PROTEIN KINASE KINASE KINASE 20-RELATED"/>
    <property type="match status" value="1"/>
</dbReference>
<dbReference type="PROSITE" id="PS00108">
    <property type="entry name" value="PROTEIN_KINASE_ST"/>
    <property type="match status" value="1"/>
</dbReference>
<dbReference type="PROSITE" id="PS00107">
    <property type="entry name" value="PROTEIN_KINASE_ATP"/>
    <property type="match status" value="1"/>
</dbReference>
<evidence type="ECO:0000256" key="2">
    <source>
        <dbReference type="ARBA" id="ARBA00022741"/>
    </source>
</evidence>
<evidence type="ECO:0000259" key="6">
    <source>
        <dbReference type="PROSITE" id="PS50011"/>
    </source>
</evidence>
<dbReference type="PROSITE" id="PS50011">
    <property type="entry name" value="PROTEIN_KINASE_DOM"/>
    <property type="match status" value="1"/>
</dbReference>
<keyword evidence="4 5" id="KW-0067">ATP-binding</keyword>